<dbReference type="InterPro" id="IPR018170">
    <property type="entry name" value="Aldo/ket_reductase_CS"/>
</dbReference>
<dbReference type="InterPro" id="IPR036812">
    <property type="entry name" value="NAD(P)_OxRdtase_dom_sf"/>
</dbReference>
<evidence type="ECO:0000313" key="9">
    <source>
        <dbReference type="Proteomes" id="UP000006352"/>
    </source>
</evidence>
<proteinExistence type="inferred from homology"/>
<accession>J4HZB9</accession>
<evidence type="ECO:0000256" key="1">
    <source>
        <dbReference type="ARBA" id="ARBA00007905"/>
    </source>
</evidence>
<dbReference type="RefSeq" id="XP_012183670.1">
    <property type="nucleotide sequence ID" value="XM_012328280.1"/>
</dbReference>
<gene>
    <name evidence="8" type="ORF">FIBRA_06562</name>
</gene>
<sequence length="320" mass="35470">MAAPVPQFAFNNGIKVPAIGMGCWMGGAGHGDRAEVMCKNALLHGYRHLDTAFGYGNEESVGKAIRESGIPREEIFVTTKLPSKHHHKVRESFEESLQALGLEYVDLYLIHWPQADTESGEHIPYGEKPTVVEVWKEMEKLVETGKVKSIGVSNFSIKTLNEILPHASIIPVTNQVEIHPCLPSFELQKFCEEKGILLTAYSPLGRPAPGQDKPILLTDTTVVGIAEKKNATPAQVVISWCVKRGIIVVPKSEAVERMKSNITIVDLSDEDMTILNSIHKRPGMHKSLLAYHNYTDDGLIFGWTYEQLGWNMKKGGICVD</sequence>
<feature type="site" description="Lowers pKa of active site Tyr" evidence="6">
    <location>
        <position position="80"/>
    </location>
</feature>
<dbReference type="Pfam" id="PF00248">
    <property type="entry name" value="Aldo_ket_red"/>
    <property type="match status" value="1"/>
</dbReference>
<keyword evidence="2" id="KW-0521">NADP</keyword>
<dbReference type="PRINTS" id="PR00069">
    <property type="entry name" value="ALDKETRDTASE"/>
</dbReference>
<dbReference type="InterPro" id="IPR020471">
    <property type="entry name" value="AKR"/>
</dbReference>
<dbReference type="PANTHER" id="PTHR43827:SF3">
    <property type="entry name" value="NADP-DEPENDENT OXIDOREDUCTASE DOMAIN-CONTAINING PROTEIN"/>
    <property type="match status" value="1"/>
</dbReference>
<comment type="similarity">
    <text evidence="1">Belongs to the aldo/keto reductase family.</text>
</comment>
<evidence type="ECO:0000256" key="5">
    <source>
        <dbReference type="PIRSR" id="PIRSR000097-2"/>
    </source>
</evidence>
<evidence type="ECO:0000313" key="8">
    <source>
        <dbReference type="EMBL" id="CCM04387.1"/>
    </source>
</evidence>
<dbReference type="PANTHER" id="PTHR43827">
    <property type="entry name" value="2,5-DIKETO-D-GLUCONIC ACID REDUCTASE"/>
    <property type="match status" value="1"/>
</dbReference>
<dbReference type="PROSITE" id="PS00062">
    <property type="entry name" value="ALDOKETO_REDUCTASE_2"/>
    <property type="match status" value="1"/>
</dbReference>
<dbReference type="OrthoDB" id="5945798at2759"/>
<feature type="domain" description="NADP-dependent oxidoreductase" evidence="7">
    <location>
        <begin position="19"/>
        <end position="278"/>
    </location>
</feature>
<organism evidence="8 9">
    <name type="scientific">Fibroporia radiculosa</name>
    <dbReference type="NCBI Taxonomy" id="599839"/>
    <lineage>
        <taxon>Eukaryota</taxon>
        <taxon>Fungi</taxon>
        <taxon>Dikarya</taxon>
        <taxon>Basidiomycota</taxon>
        <taxon>Agaricomycotina</taxon>
        <taxon>Agaricomycetes</taxon>
        <taxon>Polyporales</taxon>
        <taxon>Fibroporiaceae</taxon>
        <taxon>Fibroporia</taxon>
    </lineage>
</organism>
<dbReference type="GO" id="GO:0016616">
    <property type="term" value="F:oxidoreductase activity, acting on the CH-OH group of donors, NAD or NADP as acceptor"/>
    <property type="evidence" value="ECO:0007669"/>
    <property type="project" value="UniProtKB-ARBA"/>
</dbReference>
<dbReference type="HOGENOM" id="CLU_023205_0_0_1"/>
<dbReference type="AlphaFoldDB" id="J4HZB9"/>
<keyword evidence="3" id="KW-0560">Oxidoreductase</keyword>
<evidence type="ECO:0000256" key="3">
    <source>
        <dbReference type="ARBA" id="ARBA00023002"/>
    </source>
</evidence>
<feature type="active site" description="Proton donor" evidence="4">
    <location>
        <position position="55"/>
    </location>
</feature>
<dbReference type="CDD" id="cd19071">
    <property type="entry name" value="AKR_AKR1-5-like"/>
    <property type="match status" value="1"/>
</dbReference>
<evidence type="ECO:0000256" key="4">
    <source>
        <dbReference type="PIRSR" id="PIRSR000097-1"/>
    </source>
</evidence>
<dbReference type="EMBL" id="HE797154">
    <property type="protein sequence ID" value="CCM04387.1"/>
    <property type="molecule type" value="Genomic_DNA"/>
</dbReference>
<dbReference type="GeneID" id="24099298"/>
<dbReference type="Gene3D" id="3.20.20.100">
    <property type="entry name" value="NADP-dependent oxidoreductase domain"/>
    <property type="match status" value="1"/>
</dbReference>
<dbReference type="InterPro" id="IPR023210">
    <property type="entry name" value="NADP_OxRdtase_dom"/>
</dbReference>
<evidence type="ECO:0000256" key="6">
    <source>
        <dbReference type="PIRSR" id="PIRSR000097-3"/>
    </source>
</evidence>
<dbReference type="SUPFAM" id="SSF51430">
    <property type="entry name" value="NAD(P)-linked oxidoreductase"/>
    <property type="match status" value="1"/>
</dbReference>
<dbReference type="PIRSF" id="PIRSF000097">
    <property type="entry name" value="AKR"/>
    <property type="match status" value="1"/>
</dbReference>
<dbReference type="STRING" id="599839.J4HZB9"/>
<evidence type="ECO:0000256" key="2">
    <source>
        <dbReference type="ARBA" id="ARBA00022857"/>
    </source>
</evidence>
<dbReference type="FunFam" id="3.20.20.100:FF:000002">
    <property type="entry name" value="2,5-diketo-D-gluconic acid reductase A"/>
    <property type="match status" value="1"/>
</dbReference>
<name>J4HZB9_9APHY</name>
<dbReference type="InParanoid" id="J4HZB9"/>
<reference evidence="8 9" key="1">
    <citation type="journal article" date="2012" name="Appl. Environ. Microbiol.">
        <title>Short-read sequencing for genomic analysis of the brown rot fungus Fibroporia radiculosa.</title>
        <authorList>
            <person name="Tang J.D."/>
            <person name="Perkins A.D."/>
            <person name="Sonstegard T.S."/>
            <person name="Schroeder S.G."/>
            <person name="Burgess S.C."/>
            <person name="Diehl S.V."/>
        </authorList>
    </citation>
    <scope>NUCLEOTIDE SEQUENCE [LARGE SCALE GENOMIC DNA]</scope>
    <source>
        <strain evidence="8 9">TFFH 294</strain>
    </source>
</reference>
<evidence type="ECO:0000259" key="7">
    <source>
        <dbReference type="Pfam" id="PF00248"/>
    </source>
</evidence>
<keyword evidence="9" id="KW-1185">Reference proteome</keyword>
<dbReference type="Proteomes" id="UP000006352">
    <property type="component" value="Unassembled WGS sequence"/>
</dbReference>
<protein>
    <recommendedName>
        <fullName evidence="7">NADP-dependent oxidoreductase domain-containing protein</fullName>
    </recommendedName>
</protein>
<dbReference type="PROSITE" id="PS00798">
    <property type="entry name" value="ALDOKETO_REDUCTASE_1"/>
    <property type="match status" value="1"/>
</dbReference>
<feature type="binding site" evidence="5">
    <location>
        <position position="111"/>
    </location>
    <ligand>
        <name>substrate</name>
    </ligand>
</feature>